<dbReference type="InterPro" id="IPR050483">
    <property type="entry name" value="CoA-transferase_III_domain"/>
</dbReference>
<evidence type="ECO:0000256" key="1">
    <source>
        <dbReference type="ARBA" id="ARBA00022679"/>
    </source>
</evidence>
<protein>
    <submittedName>
        <fullName evidence="2">L-carnitine dehydratase</fullName>
    </submittedName>
</protein>
<accession>W4L6U8</accession>
<dbReference type="Gene3D" id="3.40.50.10540">
    <property type="entry name" value="Crotonobetainyl-coa:carnitine coa-transferase, domain 1"/>
    <property type="match status" value="1"/>
</dbReference>
<dbReference type="AlphaFoldDB" id="W4L6U8"/>
<dbReference type="Gene3D" id="3.30.1540.10">
    <property type="entry name" value="formyl-coa transferase, domain 3"/>
    <property type="match status" value="1"/>
</dbReference>
<dbReference type="EMBL" id="AZHW01001177">
    <property type="protein sequence ID" value="ETW93762.1"/>
    <property type="molecule type" value="Genomic_DNA"/>
</dbReference>
<gene>
    <name evidence="2" type="ORF">ETSY1_37825</name>
</gene>
<dbReference type="PANTHER" id="PTHR48207:SF3">
    <property type="entry name" value="SUCCINATE--HYDROXYMETHYLGLUTARATE COA-TRANSFERASE"/>
    <property type="match status" value="1"/>
</dbReference>
<evidence type="ECO:0000313" key="2">
    <source>
        <dbReference type="EMBL" id="ETW93762.1"/>
    </source>
</evidence>
<proteinExistence type="predicted"/>
<dbReference type="InterPro" id="IPR003673">
    <property type="entry name" value="CoA-Trfase_fam_III"/>
</dbReference>
<comment type="caution">
    <text evidence="2">The sequence shown here is derived from an EMBL/GenBank/DDBJ whole genome shotgun (WGS) entry which is preliminary data.</text>
</comment>
<dbReference type="Pfam" id="PF02515">
    <property type="entry name" value="CoA_transf_3"/>
    <property type="match status" value="1"/>
</dbReference>
<name>W4L6U8_ENTF1</name>
<reference evidence="2 3" key="1">
    <citation type="journal article" date="2014" name="Nature">
        <title>An environmental bacterial taxon with a large and distinct metabolic repertoire.</title>
        <authorList>
            <person name="Wilson M.C."/>
            <person name="Mori T."/>
            <person name="Ruckert C."/>
            <person name="Uria A.R."/>
            <person name="Helf M.J."/>
            <person name="Takada K."/>
            <person name="Gernert C."/>
            <person name="Steffens U.A."/>
            <person name="Heycke N."/>
            <person name="Schmitt S."/>
            <person name="Rinke C."/>
            <person name="Helfrich E.J."/>
            <person name="Brachmann A.O."/>
            <person name="Gurgui C."/>
            <person name="Wakimoto T."/>
            <person name="Kracht M."/>
            <person name="Crusemann M."/>
            <person name="Hentschel U."/>
            <person name="Abe I."/>
            <person name="Matsunaga S."/>
            <person name="Kalinowski J."/>
            <person name="Takeyama H."/>
            <person name="Piel J."/>
        </authorList>
    </citation>
    <scope>NUCLEOTIDE SEQUENCE [LARGE SCALE GENOMIC DNA]</scope>
    <source>
        <strain evidence="3">TSY1</strain>
    </source>
</reference>
<organism evidence="2 3">
    <name type="scientific">Entotheonella factor</name>
    <dbReference type="NCBI Taxonomy" id="1429438"/>
    <lineage>
        <taxon>Bacteria</taxon>
        <taxon>Pseudomonadati</taxon>
        <taxon>Nitrospinota/Tectimicrobiota group</taxon>
        <taxon>Candidatus Tectimicrobiota</taxon>
        <taxon>Candidatus Entotheonellia</taxon>
        <taxon>Candidatus Entotheonellales</taxon>
        <taxon>Candidatus Entotheonellaceae</taxon>
        <taxon>Candidatus Entotheonella</taxon>
    </lineage>
</organism>
<dbReference type="SUPFAM" id="SSF89796">
    <property type="entry name" value="CoA-transferase family III (CaiB/BaiF)"/>
    <property type="match status" value="1"/>
</dbReference>
<sequence length="397" mass="42762">MALSGIRVVDLTRILAGPFCTMLLADMGAEVIKIESPKGGDPVRDQGAIVNGFSWYFAQFNRNKRSVTLDLYSDEGKAVLADLIRRADVLVENYRPGVLAQMGFDEARLNELNPTLIVASINGYSSTGPQAERPSFDFVAQAMSGFMSLNGDPKGQPMRTGVPMADLIAGLYAAFGIVSALVSRGGPGTGQGQRVESSLMNGMISLLAYLSAQYFATGEVPSRAGNDHPVVCPYGLFNAADGDVAIAPSNDLIARRLFDAIELTHVLDDPDFATNDARLRNRERMNGLVNEKIRQRPVDAWIAYLNEAGVPCGRVMDLSEVFSDPQVLAQEMVLEMVHPEAGPVRVTGFPVKLSETPARLRLPAPSLGADNDAVFEELGYSPERIAALRLGNSNQGT</sequence>
<dbReference type="PANTHER" id="PTHR48207">
    <property type="entry name" value="SUCCINATE--HYDROXYMETHYLGLUTARATE COA-TRANSFERASE"/>
    <property type="match status" value="1"/>
</dbReference>
<dbReference type="GO" id="GO:0008410">
    <property type="term" value="F:CoA-transferase activity"/>
    <property type="evidence" value="ECO:0007669"/>
    <property type="project" value="TreeGrafter"/>
</dbReference>
<dbReference type="HOGENOM" id="CLU_033975_0_0_7"/>
<keyword evidence="3" id="KW-1185">Reference proteome</keyword>
<dbReference type="PATRIC" id="fig|1429438.4.peg.7100"/>
<dbReference type="InterPro" id="IPR023606">
    <property type="entry name" value="CoA-Trfase_III_dom_1_sf"/>
</dbReference>
<dbReference type="InterPro" id="IPR044855">
    <property type="entry name" value="CoA-Trfase_III_dom3_sf"/>
</dbReference>
<keyword evidence="1" id="KW-0808">Transferase</keyword>
<evidence type="ECO:0000313" key="3">
    <source>
        <dbReference type="Proteomes" id="UP000019141"/>
    </source>
</evidence>
<dbReference type="Proteomes" id="UP000019141">
    <property type="component" value="Unassembled WGS sequence"/>
</dbReference>